<sequence length="644" mass="65125">MATFLDGLVNVYNLDDDAQLELSGARGVRAVQFGSTTYLYVAGTSDDGIAIFEMNSDGSLLRLPDVEDNASLLLNGVEQLETVEIGGTTFLLATAGVDDAITAFSIDPSTGALTETSAIGDDATRLLNGASGLSIMEVGGTTMVFVTGNTDSGVSVFSLDASGVLGELSAFPDDGFTSLSGTRFVETAVVDGVPLVFATGYNASGVSVFTVDNAGNLTSVFDQADNAALELAGTSGMTVVERNGVTYLAVAGYSDQGFTLFSVSATGVLTEVDEVSGAAFANGTWDLEAVEINGSDFIVANNYSGDSVTMFALEDDGTLTHVDTVANGGDLNLNGAEYGTFVTIDGVLFYVATGALNSGLSVFEVGTGENALIGSADDDTIIGLQGDDELLGRQGDDVLDAGAGEDLLSGGNGRDTLIGGEGADILIGGNSVDTASYASSDFAVTVNLGSGLATGGDANGDVFVSIESLIGSSRSDNLTGDGGVNRIDGGSGSDVINGGGGNDRLYGEDGFDIISGDAGDDLLSGANGQDELYGGAGEDDIRGGGGADILVGGAGNDILTGNGSIDQFIFEDGFGNDIITDFRNNRELIDFSALTTVDEFSDLILFSQNGGADTLVIASGSDSVLLEGITVGQLSDADFIFSVA</sequence>
<dbReference type="InterPro" id="IPR011049">
    <property type="entry name" value="Serralysin-like_metalloprot_C"/>
</dbReference>
<dbReference type="GO" id="GO:0005509">
    <property type="term" value="F:calcium ion binding"/>
    <property type="evidence" value="ECO:0007669"/>
    <property type="project" value="InterPro"/>
</dbReference>
<evidence type="ECO:0000313" key="3">
    <source>
        <dbReference type="EMBL" id="QHQ34314.1"/>
    </source>
</evidence>
<evidence type="ECO:0008006" key="5">
    <source>
        <dbReference type="Google" id="ProtNLM"/>
    </source>
</evidence>
<dbReference type="KEGG" id="amaq:GO499_03455"/>
<dbReference type="InterPro" id="IPR018511">
    <property type="entry name" value="Hemolysin-typ_Ca-bd_CS"/>
</dbReference>
<dbReference type="InterPro" id="IPR015943">
    <property type="entry name" value="WD40/YVTN_repeat-like_dom_sf"/>
</dbReference>
<gene>
    <name evidence="3" type="ORF">GO499_03455</name>
</gene>
<dbReference type="AlphaFoldDB" id="A0A6P1SUG1"/>
<evidence type="ECO:0000256" key="2">
    <source>
        <dbReference type="ARBA" id="ARBA00022525"/>
    </source>
</evidence>
<dbReference type="Pfam" id="PF00353">
    <property type="entry name" value="HemolysinCabind"/>
    <property type="match status" value="3"/>
</dbReference>
<dbReference type="PANTHER" id="PTHR38340:SF1">
    <property type="entry name" value="S-LAYER PROTEIN"/>
    <property type="match status" value="1"/>
</dbReference>
<dbReference type="SUPFAM" id="SSF51120">
    <property type="entry name" value="beta-Roll"/>
    <property type="match status" value="3"/>
</dbReference>
<reference evidence="3 4" key="1">
    <citation type="submission" date="2019-12" db="EMBL/GenBank/DDBJ databases">
        <title>Complete genome sequence of Algicella marina strain 9Alg 56(T) isolated from the red alga Tichocarpus crinitus.</title>
        <authorList>
            <person name="Kim S.-G."/>
            <person name="Nedashkovskaya O.I."/>
        </authorList>
    </citation>
    <scope>NUCLEOTIDE SEQUENCE [LARGE SCALE GENOMIC DNA]</scope>
    <source>
        <strain evidence="3 4">9Alg 56</strain>
    </source>
</reference>
<dbReference type="PRINTS" id="PR00313">
    <property type="entry name" value="CABNDNGRPT"/>
</dbReference>
<dbReference type="Proteomes" id="UP000464495">
    <property type="component" value="Chromosome"/>
</dbReference>
<accession>A0A6P1SUG1</accession>
<dbReference type="InterPro" id="IPR050557">
    <property type="entry name" value="RTX_toxin/Mannuronan_C5-epim"/>
</dbReference>
<evidence type="ECO:0000256" key="1">
    <source>
        <dbReference type="ARBA" id="ARBA00004613"/>
    </source>
</evidence>
<comment type="subcellular location">
    <subcellularLocation>
        <location evidence="1">Secreted</location>
    </subcellularLocation>
</comment>
<proteinExistence type="predicted"/>
<evidence type="ECO:0000313" key="4">
    <source>
        <dbReference type="Proteomes" id="UP000464495"/>
    </source>
</evidence>
<dbReference type="EMBL" id="CP046620">
    <property type="protein sequence ID" value="QHQ34314.1"/>
    <property type="molecule type" value="Genomic_DNA"/>
</dbReference>
<name>A0A6P1SUG1_9RHOB</name>
<dbReference type="PANTHER" id="PTHR38340">
    <property type="entry name" value="S-LAYER PROTEIN"/>
    <property type="match status" value="1"/>
</dbReference>
<dbReference type="Gene3D" id="2.150.10.10">
    <property type="entry name" value="Serralysin-like metalloprotease, C-terminal"/>
    <property type="match status" value="3"/>
</dbReference>
<keyword evidence="2" id="KW-0964">Secreted</keyword>
<dbReference type="RefSeq" id="WP_161860885.1">
    <property type="nucleotide sequence ID" value="NZ_CP046620.1"/>
</dbReference>
<protein>
    <recommendedName>
        <fullName evidence="5">Calcium-binding protein</fullName>
    </recommendedName>
</protein>
<dbReference type="Gene3D" id="2.130.10.10">
    <property type="entry name" value="YVTN repeat-like/Quinoprotein amine dehydrogenase"/>
    <property type="match status" value="1"/>
</dbReference>
<dbReference type="PROSITE" id="PS00330">
    <property type="entry name" value="HEMOLYSIN_CALCIUM"/>
    <property type="match status" value="4"/>
</dbReference>
<organism evidence="3 4">
    <name type="scientific">Algicella marina</name>
    <dbReference type="NCBI Taxonomy" id="2683284"/>
    <lineage>
        <taxon>Bacteria</taxon>
        <taxon>Pseudomonadati</taxon>
        <taxon>Pseudomonadota</taxon>
        <taxon>Alphaproteobacteria</taxon>
        <taxon>Rhodobacterales</taxon>
        <taxon>Paracoccaceae</taxon>
        <taxon>Algicella</taxon>
    </lineage>
</organism>
<keyword evidence="4" id="KW-1185">Reference proteome</keyword>
<dbReference type="InterPro" id="IPR001343">
    <property type="entry name" value="Hemolysn_Ca-bd"/>
</dbReference>
<dbReference type="GO" id="GO:0005576">
    <property type="term" value="C:extracellular region"/>
    <property type="evidence" value="ECO:0007669"/>
    <property type="project" value="UniProtKB-SubCell"/>
</dbReference>
<dbReference type="SUPFAM" id="SSF75011">
    <property type="entry name" value="3-carboxy-cis,cis-mucoante lactonizing enzyme"/>
    <property type="match status" value="1"/>
</dbReference>